<dbReference type="PROSITE" id="PS51257">
    <property type="entry name" value="PROKAR_LIPOPROTEIN"/>
    <property type="match status" value="1"/>
</dbReference>
<protein>
    <submittedName>
        <fullName evidence="1">Carboxypeptidase regulatory-like domain-containing protein</fullName>
    </submittedName>
</protein>
<dbReference type="InterPro" id="IPR013784">
    <property type="entry name" value="Carb-bd-like_fold"/>
</dbReference>
<dbReference type="RefSeq" id="WP_171226604.1">
    <property type="nucleotide sequence ID" value="NZ_CP053085.1"/>
</dbReference>
<evidence type="ECO:0000313" key="1">
    <source>
        <dbReference type="EMBL" id="QJR37171.1"/>
    </source>
</evidence>
<dbReference type="Gene3D" id="2.60.40.1120">
    <property type="entry name" value="Carboxypeptidase-like, regulatory domain"/>
    <property type="match status" value="1"/>
</dbReference>
<dbReference type="SUPFAM" id="SSF49452">
    <property type="entry name" value="Starch-binding domain-like"/>
    <property type="match status" value="1"/>
</dbReference>
<name>A0A6M4IY54_9BACT</name>
<keyword evidence="1" id="KW-0121">Carboxypeptidase</keyword>
<dbReference type="GO" id="GO:0004180">
    <property type="term" value="F:carboxypeptidase activity"/>
    <property type="evidence" value="ECO:0007669"/>
    <property type="project" value="UniProtKB-KW"/>
</dbReference>
<keyword evidence="1" id="KW-0645">Protease</keyword>
<keyword evidence="2" id="KW-1185">Reference proteome</keyword>
<sequence length="126" mass="13267">MKIGSVVRSTVALTITAILTSGCSLITRGDCVDIGVSGIQVTVLDQRTRQSPSGAIVTLTDGDYRETLIGRGGVYSGAIERPGTYSITVEAPGYARWTRDNVSVVRSGSCNYLKNVALTSDLQPIG</sequence>
<evidence type="ECO:0000313" key="2">
    <source>
        <dbReference type="Proteomes" id="UP000500938"/>
    </source>
</evidence>
<dbReference type="AlphaFoldDB" id="A0A6M4IY54"/>
<dbReference type="EMBL" id="CP053085">
    <property type="protein sequence ID" value="QJR37171.1"/>
    <property type="molecule type" value="Genomic_DNA"/>
</dbReference>
<dbReference type="Pfam" id="PF13620">
    <property type="entry name" value="CarboxypepD_reg"/>
    <property type="match status" value="1"/>
</dbReference>
<reference evidence="1 2" key="1">
    <citation type="submission" date="2020-05" db="EMBL/GenBank/DDBJ databases">
        <title>Complete genome sequence of Gemmatimonas greenlandica TET16.</title>
        <authorList>
            <person name="Zeng Y."/>
        </authorList>
    </citation>
    <scope>NUCLEOTIDE SEQUENCE [LARGE SCALE GENOMIC DNA]</scope>
    <source>
        <strain evidence="1 2">TET16</strain>
    </source>
</reference>
<dbReference type="Proteomes" id="UP000500938">
    <property type="component" value="Chromosome"/>
</dbReference>
<proteinExistence type="predicted"/>
<accession>A0A6M4IY54</accession>
<keyword evidence="1" id="KW-0378">Hydrolase</keyword>
<gene>
    <name evidence="1" type="ORF">HKW67_17435</name>
</gene>
<dbReference type="GO" id="GO:0030246">
    <property type="term" value="F:carbohydrate binding"/>
    <property type="evidence" value="ECO:0007669"/>
    <property type="project" value="InterPro"/>
</dbReference>
<organism evidence="1 2">
    <name type="scientific">Gemmatimonas groenlandica</name>
    <dbReference type="NCBI Taxonomy" id="2732249"/>
    <lineage>
        <taxon>Bacteria</taxon>
        <taxon>Pseudomonadati</taxon>
        <taxon>Gemmatimonadota</taxon>
        <taxon>Gemmatimonadia</taxon>
        <taxon>Gemmatimonadales</taxon>
        <taxon>Gemmatimonadaceae</taxon>
        <taxon>Gemmatimonas</taxon>
    </lineage>
</organism>
<dbReference type="KEGG" id="ggr:HKW67_17435"/>